<proteinExistence type="evidence at transcript level"/>
<keyword evidence="2" id="KW-0472">Membrane</keyword>
<protein>
    <submittedName>
        <fullName evidence="3">Putative secreted protein</fullName>
    </submittedName>
</protein>
<keyword evidence="2" id="KW-0812">Transmembrane</keyword>
<dbReference type="AlphaFoldDB" id="A0A023ELH1"/>
<dbReference type="VEuPathDB" id="VectorBase:AALFPA_059341"/>
<feature type="compositionally biased region" description="Low complexity" evidence="1">
    <location>
        <begin position="171"/>
        <end position="189"/>
    </location>
</feature>
<name>A0A023ELH1_AEDAL</name>
<feature type="transmembrane region" description="Helical" evidence="2">
    <location>
        <begin position="41"/>
        <end position="59"/>
    </location>
</feature>
<evidence type="ECO:0000256" key="2">
    <source>
        <dbReference type="SAM" id="Phobius"/>
    </source>
</evidence>
<reference evidence="3" key="1">
    <citation type="journal article" date="2014" name="PLoS Negl. Trop. Dis.">
        <title>Identification and characterization of seminal fluid proteins in the Asian tiger mosquito, Aedes albopictus.</title>
        <authorList>
            <person name="Boes K.E."/>
            <person name="Ribeiro J.M."/>
            <person name="Wong A."/>
            <person name="Harrington L.C."/>
            <person name="Wolfner M.F."/>
            <person name="Sirot L.K."/>
        </authorList>
    </citation>
    <scope>NUCLEOTIDE SEQUENCE</scope>
    <source>
        <tissue evidence="3">Reproductive organs</tissue>
    </source>
</reference>
<evidence type="ECO:0000313" key="3">
    <source>
        <dbReference type="EMBL" id="JAC10072.1"/>
    </source>
</evidence>
<sequence length="256" mass="27101">MSALGDLAQRSRVMYVNNNPPVVPTVMSLEESRRTQRPYRYGMILLCVGALVNWLGLAQDYTEPIRYTGVACILAGACLICTAMCCWLHTPNRGGSSSENDDPIHVISAAEERRCEKPPDYDSVAVAPPSYDDAIKLDPSALLQQQQQPQHASSPMVPAANATATGLTVANPNTTTTSTTPTSSPSSSTFNFSNMLGLTSSRNNNNSAAAAPDPASLAIVHEKPPPYEATAGRSHPAIVAAIPIQLNPAIMVPGSN</sequence>
<dbReference type="VEuPathDB" id="VectorBase:AALF028171"/>
<keyword evidence="2" id="KW-1133">Transmembrane helix</keyword>
<feature type="transmembrane region" description="Helical" evidence="2">
    <location>
        <begin position="65"/>
        <end position="88"/>
    </location>
</feature>
<dbReference type="VEuPathDB" id="VectorBase:AALC636_000961"/>
<accession>A0A023ELH1</accession>
<organism evidence="3">
    <name type="scientific">Aedes albopictus</name>
    <name type="common">Asian tiger mosquito</name>
    <name type="synonym">Stegomyia albopicta</name>
    <dbReference type="NCBI Taxonomy" id="7160"/>
    <lineage>
        <taxon>Eukaryota</taxon>
        <taxon>Metazoa</taxon>
        <taxon>Ecdysozoa</taxon>
        <taxon>Arthropoda</taxon>
        <taxon>Hexapoda</taxon>
        <taxon>Insecta</taxon>
        <taxon>Pterygota</taxon>
        <taxon>Neoptera</taxon>
        <taxon>Endopterygota</taxon>
        <taxon>Diptera</taxon>
        <taxon>Nematocera</taxon>
        <taxon>Culicoidea</taxon>
        <taxon>Culicidae</taxon>
        <taxon>Culicinae</taxon>
        <taxon>Aedini</taxon>
        <taxon>Aedes</taxon>
        <taxon>Stegomyia</taxon>
    </lineage>
</organism>
<evidence type="ECO:0000256" key="1">
    <source>
        <dbReference type="SAM" id="MobiDB-lite"/>
    </source>
</evidence>
<feature type="region of interest" description="Disordered" evidence="1">
    <location>
        <begin position="168"/>
        <end position="189"/>
    </location>
</feature>
<dbReference type="EMBL" id="GAPW01003526">
    <property type="protein sequence ID" value="JAC10072.1"/>
    <property type="molecule type" value="mRNA"/>
</dbReference>